<dbReference type="EMBL" id="JAENRR010000056">
    <property type="protein sequence ID" value="MBK3519195.1"/>
    <property type="molecule type" value="Genomic_DNA"/>
</dbReference>
<dbReference type="SUPFAM" id="SSF51735">
    <property type="entry name" value="NAD(P)-binding Rossmann-fold domains"/>
    <property type="match status" value="1"/>
</dbReference>
<comment type="similarity">
    <text evidence="1 3">Belongs to the short-chain dehydrogenases/reductases (SDR) family.</text>
</comment>
<reference evidence="4 5" key="1">
    <citation type="submission" date="2021-01" db="EMBL/GenBank/DDBJ databases">
        <title>Carboxyliciviraga sp.nov., isolated from coastal sediments.</title>
        <authorList>
            <person name="Lu D."/>
            <person name="Zhang T."/>
        </authorList>
    </citation>
    <scope>NUCLEOTIDE SEQUENCE [LARGE SCALE GENOMIC DNA]</scope>
    <source>
        <strain evidence="4 5">N1Y132</strain>
    </source>
</reference>
<evidence type="ECO:0000313" key="4">
    <source>
        <dbReference type="EMBL" id="MBK3519195.1"/>
    </source>
</evidence>
<evidence type="ECO:0000256" key="1">
    <source>
        <dbReference type="ARBA" id="ARBA00006484"/>
    </source>
</evidence>
<dbReference type="Gene3D" id="3.40.50.720">
    <property type="entry name" value="NAD(P)-binding Rossmann-like Domain"/>
    <property type="match status" value="1"/>
</dbReference>
<name>A0ABS1HP11_9BACT</name>
<organism evidence="4 5">
    <name type="scientific">Carboxylicivirga marina</name>
    <dbReference type="NCBI Taxonomy" id="2800988"/>
    <lineage>
        <taxon>Bacteria</taxon>
        <taxon>Pseudomonadati</taxon>
        <taxon>Bacteroidota</taxon>
        <taxon>Bacteroidia</taxon>
        <taxon>Marinilabiliales</taxon>
        <taxon>Marinilabiliaceae</taxon>
        <taxon>Carboxylicivirga</taxon>
    </lineage>
</organism>
<proteinExistence type="inferred from homology"/>
<dbReference type="PIRSF" id="PIRSF000126">
    <property type="entry name" value="11-beta-HSD1"/>
    <property type="match status" value="1"/>
</dbReference>
<dbReference type="PRINTS" id="PR00080">
    <property type="entry name" value="SDRFAMILY"/>
</dbReference>
<gene>
    <name evidence="4" type="ORF">JIV24_17735</name>
</gene>
<dbReference type="PRINTS" id="PR00081">
    <property type="entry name" value="GDHRDH"/>
</dbReference>
<dbReference type="Proteomes" id="UP000605676">
    <property type="component" value="Unassembled WGS sequence"/>
</dbReference>
<comment type="caution">
    <text evidence="4">The sequence shown here is derived from an EMBL/GenBank/DDBJ whole genome shotgun (WGS) entry which is preliminary data.</text>
</comment>
<dbReference type="InterPro" id="IPR036291">
    <property type="entry name" value="NAD(P)-bd_dom_sf"/>
</dbReference>
<protein>
    <submittedName>
        <fullName evidence="4">SDR family NAD(P)-dependent oxidoreductase</fullName>
    </submittedName>
</protein>
<dbReference type="RefSeq" id="WP_200466415.1">
    <property type="nucleotide sequence ID" value="NZ_JAENRR010000056.1"/>
</dbReference>
<dbReference type="InterPro" id="IPR051019">
    <property type="entry name" value="VLCFA-Steroid_DH"/>
</dbReference>
<evidence type="ECO:0000256" key="2">
    <source>
        <dbReference type="ARBA" id="ARBA00023002"/>
    </source>
</evidence>
<dbReference type="InterPro" id="IPR002347">
    <property type="entry name" value="SDR_fam"/>
</dbReference>
<keyword evidence="5" id="KW-1185">Reference proteome</keyword>
<keyword evidence="2" id="KW-0560">Oxidoreductase</keyword>
<sequence length="266" mass="29380">MKRAITYALVTGAGIGLGKAIATELAKKGHNLLLLARPDESLVELSQYLSVQYKINTQCKEVDFTESDAMPSVQQWLKGYTVNILVNNAGIGGSNYFQHENIDNMDAMLKVNIRAMVLLTHMLMENMSKNAPAYILNVASMASCCPIAFKTIYPASKSFVYSFSRSLNEELKPLSISVSVLLPGPIKTNHEITSRINKQGWWVKAGLQNPKNIAEIAVRKMLNQNCVIIPGRINKINWLLLKLLPKGISIPLVSNAVKNEIQLAVV</sequence>
<dbReference type="PANTHER" id="PTHR43899">
    <property type="entry name" value="RH59310P"/>
    <property type="match status" value="1"/>
</dbReference>
<dbReference type="Pfam" id="PF00106">
    <property type="entry name" value="adh_short"/>
    <property type="match status" value="1"/>
</dbReference>
<accession>A0ABS1HP11</accession>
<evidence type="ECO:0000256" key="3">
    <source>
        <dbReference type="RuleBase" id="RU000363"/>
    </source>
</evidence>
<dbReference type="PANTHER" id="PTHR43899:SF13">
    <property type="entry name" value="RH59310P"/>
    <property type="match status" value="1"/>
</dbReference>
<evidence type="ECO:0000313" key="5">
    <source>
        <dbReference type="Proteomes" id="UP000605676"/>
    </source>
</evidence>